<dbReference type="SUPFAM" id="SSF49742">
    <property type="entry name" value="PHM/PNGase F"/>
    <property type="match status" value="1"/>
</dbReference>
<dbReference type="AlphaFoldDB" id="A0A2N8KXT1"/>
<sequence length="173" mass="18779">MSSGSGCRRPAPDRRGAGSAPAPVCTAHVLPTVYWLRQAQGPGAELHLDRPFKNARLRYISTGHGGWTNGDEFVPKKNTILLNGKEVFSFVPWRQDCGAFRLFNPASGNFNDGLSSSDISRSNWCPGTATNPIYIDLGHLKAGQHRMTVRIPQGPREGTSFSSWNVSGVLVGE</sequence>
<reference evidence="4 5" key="1">
    <citation type="submission" date="2018-01" db="EMBL/GenBank/DDBJ databases">
        <title>Draft genome sequence of Paucibacter aquatile CR182 isolated from freshwater of the Nakdong River.</title>
        <authorList>
            <person name="Choi A."/>
            <person name="Chung E.J."/>
        </authorList>
    </citation>
    <scope>NUCLEOTIDE SEQUENCE [LARGE SCALE GENOMIC DNA]</scope>
    <source>
        <strain evidence="4 5">CR182</strain>
    </source>
</reference>
<evidence type="ECO:0000313" key="5">
    <source>
        <dbReference type="Proteomes" id="UP000235916"/>
    </source>
</evidence>
<dbReference type="Proteomes" id="UP000235916">
    <property type="component" value="Unassembled WGS sequence"/>
</dbReference>
<keyword evidence="5" id="KW-1185">Reference proteome</keyword>
<dbReference type="InterPro" id="IPR008977">
    <property type="entry name" value="PHM/PNGase_F_dom_sf"/>
</dbReference>
<dbReference type="Pfam" id="PF09113">
    <property type="entry name" value="N-glycanase_C"/>
    <property type="match status" value="1"/>
</dbReference>
<dbReference type="InterPro" id="IPR015197">
    <property type="entry name" value="PngaseF_C"/>
</dbReference>
<evidence type="ECO:0000256" key="1">
    <source>
        <dbReference type="ARBA" id="ARBA00023157"/>
    </source>
</evidence>
<accession>A0A2N8KXT1</accession>
<proteinExistence type="predicted"/>
<evidence type="ECO:0000313" key="4">
    <source>
        <dbReference type="EMBL" id="PND38273.1"/>
    </source>
</evidence>
<dbReference type="Gene3D" id="2.60.120.230">
    <property type="match status" value="1"/>
</dbReference>
<name>A0A2N8KXT1_9BURK</name>
<dbReference type="EMBL" id="POSP01000003">
    <property type="protein sequence ID" value="PND38273.1"/>
    <property type="molecule type" value="Genomic_DNA"/>
</dbReference>
<gene>
    <name evidence="4" type="ORF">C1O66_12570</name>
</gene>
<organism evidence="4 5">
    <name type="scientific">Kinneretia aquatilis</name>
    <dbReference type="NCBI Taxonomy" id="2070761"/>
    <lineage>
        <taxon>Bacteria</taxon>
        <taxon>Pseudomonadati</taxon>
        <taxon>Pseudomonadota</taxon>
        <taxon>Betaproteobacteria</taxon>
        <taxon>Burkholderiales</taxon>
        <taxon>Sphaerotilaceae</taxon>
        <taxon>Roseateles</taxon>
    </lineage>
</organism>
<feature type="region of interest" description="Disordered" evidence="2">
    <location>
        <begin position="1"/>
        <end position="22"/>
    </location>
</feature>
<dbReference type="OrthoDB" id="6281169at2"/>
<keyword evidence="1" id="KW-1015">Disulfide bond</keyword>
<dbReference type="InterPro" id="IPR014784">
    <property type="entry name" value="Cu2_ascorb_mOase-like_C"/>
</dbReference>
<protein>
    <recommendedName>
        <fullName evidence="3">Peptide-N-glycosidase F C-terminal domain-containing protein</fullName>
    </recommendedName>
</protein>
<evidence type="ECO:0000259" key="3">
    <source>
        <dbReference type="Pfam" id="PF09113"/>
    </source>
</evidence>
<evidence type="ECO:0000256" key="2">
    <source>
        <dbReference type="SAM" id="MobiDB-lite"/>
    </source>
</evidence>
<feature type="domain" description="Peptide-N-glycosidase F C-terminal" evidence="3">
    <location>
        <begin position="44"/>
        <end position="171"/>
    </location>
</feature>
<comment type="caution">
    <text evidence="4">The sequence shown here is derived from an EMBL/GenBank/DDBJ whole genome shotgun (WGS) entry which is preliminary data.</text>
</comment>
<dbReference type="GO" id="GO:0016715">
    <property type="term" value="F:oxidoreductase activity, acting on paired donors, with incorporation or reduction of molecular oxygen, reduced ascorbate as one donor, and incorporation of one atom of oxygen"/>
    <property type="evidence" value="ECO:0007669"/>
    <property type="project" value="InterPro"/>
</dbReference>